<feature type="non-terminal residue" evidence="8">
    <location>
        <position position="1"/>
    </location>
</feature>
<keyword evidence="6" id="KW-0326">Glycosidase</keyword>
<dbReference type="GO" id="GO:0004565">
    <property type="term" value="F:beta-galactosidase activity"/>
    <property type="evidence" value="ECO:0000318"/>
    <property type="project" value="GO_Central"/>
</dbReference>
<sequence>YNVEGRYDLVRFINTVQKAGLYAHLRIGPYVCAAWNFGGFPVWLKYVPGIRFRIDNEPFKGAMQKFTQKIVKLMKSENLFESLGGPIILSQIENKYQPAREAPRKAGEAYVQWAAQMAVGLNTGFLWISSIWLNQINTCNGFYCAEFSPNKPYKPTMWTEAWSGWFVEFGGTIPLRPVQDLAFVVACFIQKGVSFVNYYMFHGGTNFRLTAGGPFITISYDYDAPIDEYVFVPTATMFFSIQQSVDISPSESFLRRGQKPTLNVHPNGHAVHVSVNGKPSGTSYGIQKDTKFNSTGLVDLQAETNRIELLSIAVKGSFKCQW</sequence>
<comment type="caution">
    <text evidence="8">The sequence shown here is derived from an EMBL/GenBank/DDBJ whole genome shotgun (WGS) entry which is preliminary data.</text>
</comment>
<keyword evidence="9" id="KW-1185">Reference proteome</keyword>
<evidence type="ECO:0000256" key="1">
    <source>
        <dbReference type="ARBA" id="ARBA00001412"/>
    </source>
</evidence>
<dbReference type="PRINTS" id="PR00742">
    <property type="entry name" value="GLHYDRLASE35"/>
</dbReference>
<keyword evidence="4" id="KW-0732">Signal</keyword>
<evidence type="ECO:0000256" key="4">
    <source>
        <dbReference type="ARBA" id="ARBA00022729"/>
    </source>
</evidence>
<dbReference type="EMBL" id="AYRZ02000006">
    <property type="protein sequence ID" value="PHT78230.1"/>
    <property type="molecule type" value="Genomic_DNA"/>
</dbReference>
<dbReference type="FunFam" id="3.20.20.80:FF:000006">
    <property type="entry name" value="Beta-galactosidase"/>
    <property type="match status" value="1"/>
</dbReference>
<comment type="similarity">
    <text evidence="2">Belongs to the glycosyl hydrolase 35 family.</text>
</comment>
<dbReference type="GO" id="GO:0005773">
    <property type="term" value="C:vacuole"/>
    <property type="evidence" value="ECO:0000318"/>
    <property type="project" value="GO_Central"/>
</dbReference>
<evidence type="ECO:0000313" key="9">
    <source>
        <dbReference type="Proteomes" id="UP000222542"/>
    </source>
</evidence>
<dbReference type="GO" id="GO:0009505">
    <property type="term" value="C:plant-type cell wall"/>
    <property type="evidence" value="ECO:0000318"/>
    <property type="project" value="GO_Central"/>
</dbReference>
<evidence type="ECO:0000259" key="7">
    <source>
        <dbReference type="Pfam" id="PF01301"/>
    </source>
</evidence>
<accession>A0A2G2Z8B0</accession>
<dbReference type="AlphaFoldDB" id="A0A2G2Z8B0"/>
<dbReference type="Gene3D" id="3.20.20.80">
    <property type="entry name" value="Glycosidases"/>
    <property type="match status" value="1"/>
</dbReference>
<reference evidence="8 9" key="2">
    <citation type="journal article" date="2017" name="Genome Biol.">
        <title>New reference genome sequences of hot pepper reveal the massive evolution of plant disease-resistance genes by retroduplication.</title>
        <authorList>
            <person name="Kim S."/>
            <person name="Park J."/>
            <person name="Yeom S.I."/>
            <person name="Kim Y.M."/>
            <person name="Seo E."/>
            <person name="Kim K.T."/>
            <person name="Kim M.S."/>
            <person name="Lee J.M."/>
            <person name="Cheong K."/>
            <person name="Shin H.S."/>
            <person name="Kim S.B."/>
            <person name="Han K."/>
            <person name="Lee J."/>
            <person name="Park M."/>
            <person name="Lee H.A."/>
            <person name="Lee H.Y."/>
            <person name="Lee Y."/>
            <person name="Oh S."/>
            <person name="Lee J.H."/>
            <person name="Choi E."/>
            <person name="Choi E."/>
            <person name="Lee S.E."/>
            <person name="Jeon J."/>
            <person name="Kim H."/>
            <person name="Choi G."/>
            <person name="Song H."/>
            <person name="Lee J."/>
            <person name="Lee S.C."/>
            <person name="Kwon J.K."/>
            <person name="Lee H.Y."/>
            <person name="Koo N."/>
            <person name="Hong Y."/>
            <person name="Kim R.W."/>
            <person name="Kang W.H."/>
            <person name="Huh J.H."/>
            <person name="Kang B.C."/>
            <person name="Yang T.J."/>
            <person name="Lee Y.H."/>
            <person name="Bennetzen J.L."/>
            <person name="Choi D."/>
        </authorList>
    </citation>
    <scope>NUCLEOTIDE SEQUENCE [LARGE SCALE GENOMIC DNA]</scope>
    <source>
        <strain evidence="9">cv. CM334</strain>
    </source>
</reference>
<evidence type="ECO:0000256" key="5">
    <source>
        <dbReference type="ARBA" id="ARBA00022801"/>
    </source>
</evidence>
<proteinExistence type="inferred from homology"/>
<evidence type="ECO:0000313" key="8">
    <source>
        <dbReference type="EMBL" id="PHT78230.1"/>
    </source>
</evidence>
<protein>
    <recommendedName>
        <fullName evidence="3">beta-galactosidase</fullName>
        <ecNumber evidence="3">3.2.1.23</ecNumber>
    </recommendedName>
</protein>
<evidence type="ECO:0000256" key="6">
    <source>
        <dbReference type="ARBA" id="ARBA00023295"/>
    </source>
</evidence>
<dbReference type="GO" id="GO:0019388">
    <property type="term" value="P:galactose catabolic process"/>
    <property type="evidence" value="ECO:0000318"/>
    <property type="project" value="GO_Central"/>
</dbReference>
<organism evidence="8 9">
    <name type="scientific">Capsicum annuum</name>
    <name type="common">Capsicum pepper</name>
    <dbReference type="NCBI Taxonomy" id="4072"/>
    <lineage>
        <taxon>Eukaryota</taxon>
        <taxon>Viridiplantae</taxon>
        <taxon>Streptophyta</taxon>
        <taxon>Embryophyta</taxon>
        <taxon>Tracheophyta</taxon>
        <taxon>Spermatophyta</taxon>
        <taxon>Magnoliopsida</taxon>
        <taxon>eudicotyledons</taxon>
        <taxon>Gunneridae</taxon>
        <taxon>Pentapetalae</taxon>
        <taxon>asterids</taxon>
        <taxon>lamiids</taxon>
        <taxon>Solanales</taxon>
        <taxon>Solanaceae</taxon>
        <taxon>Solanoideae</taxon>
        <taxon>Capsiceae</taxon>
        <taxon>Capsicum</taxon>
    </lineage>
</organism>
<dbReference type="Pfam" id="PF01301">
    <property type="entry name" value="Glyco_hydro_35"/>
    <property type="match status" value="1"/>
</dbReference>
<dbReference type="EC" id="3.2.1.23" evidence="3"/>
<keyword evidence="5" id="KW-0378">Hydrolase</keyword>
<name>A0A2G2Z8B0_CAPAN</name>
<comment type="catalytic activity">
    <reaction evidence="1">
        <text>Hydrolysis of terminal non-reducing beta-D-galactose residues in beta-D-galactosides.</text>
        <dbReference type="EC" id="3.2.1.23"/>
    </reaction>
</comment>
<dbReference type="SUPFAM" id="SSF51445">
    <property type="entry name" value="(Trans)glycosidases"/>
    <property type="match status" value="1"/>
</dbReference>
<gene>
    <name evidence="8" type="ORF">T459_16282</name>
</gene>
<dbReference type="InterPro" id="IPR017853">
    <property type="entry name" value="GH"/>
</dbReference>
<dbReference type="InterPro" id="IPR031330">
    <property type="entry name" value="Gly_Hdrlase_35_cat"/>
</dbReference>
<dbReference type="InterPro" id="IPR001944">
    <property type="entry name" value="Glycoside_Hdrlase_35"/>
</dbReference>
<dbReference type="PANTHER" id="PTHR23421">
    <property type="entry name" value="BETA-GALACTOSIDASE RELATED"/>
    <property type="match status" value="1"/>
</dbReference>
<evidence type="ECO:0000256" key="2">
    <source>
        <dbReference type="ARBA" id="ARBA00009809"/>
    </source>
</evidence>
<dbReference type="Proteomes" id="UP000222542">
    <property type="component" value="Unassembled WGS sequence"/>
</dbReference>
<dbReference type="GO" id="GO:0009827">
    <property type="term" value="P:plant-type cell wall modification"/>
    <property type="evidence" value="ECO:0000318"/>
    <property type="project" value="GO_Central"/>
</dbReference>
<dbReference type="Gramene" id="PHT78230">
    <property type="protein sequence ID" value="PHT78230"/>
    <property type="gene ID" value="T459_16282"/>
</dbReference>
<feature type="domain" description="Glycoside hydrolase 35 catalytic" evidence="7">
    <location>
        <begin position="1"/>
        <end position="230"/>
    </location>
</feature>
<evidence type="ECO:0000256" key="3">
    <source>
        <dbReference type="ARBA" id="ARBA00012756"/>
    </source>
</evidence>
<reference evidence="8 9" key="1">
    <citation type="journal article" date="2014" name="Nat. Genet.">
        <title>Genome sequence of the hot pepper provides insights into the evolution of pungency in Capsicum species.</title>
        <authorList>
            <person name="Kim S."/>
            <person name="Park M."/>
            <person name="Yeom S.I."/>
            <person name="Kim Y.M."/>
            <person name="Lee J.M."/>
            <person name="Lee H.A."/>
            <person name="Seo E."/>
            <person name="Choi J."/>
            <person name="Cheong K."/>
            <person name="Kim K.T."/>
            <person name="Jung K."/>
            <person name="Lee G.W."/>
            <person name="Oh S.K."/>
            <person name="Bae C."/>
            <person name="Kim S.B."/>
            <person name="Lee H.Y."/>
            <person name="Kim S.Y."/>
            <person name="Kim M.S."/>
            <person name="Kang B.C."/>
            <person name="Jo Y.D."/>
            <person name="Yang H.B."/>
            <person name="Jeong H.J."/>
            <person name="Kang W.H."/>
            <person name="Kwon J.K."/>
            <person name="Shin C."/>
            <person name="Lim J.Y."/>
            <person name="Park J.H."/>
            <person name="Huh J.H."/>
            <person name="Kim J.S."/>
            <person name="Kim B.D."/>
            <person name="Cohen O."/>
            <person name="Paran I."/>
            <person name="Suh M.C."/>
            <person name="Lee S.B."/>
            <person name="Kim Y.K."/>
            <person name="Shin Y."/>
            <person name="Noh S.J."/>
            <person name="Park J."/>
            <person name="Seo Y.S."/>
            <person name="Kwon S.Y."/>
            <person name="Kim H.A."/>
            <person name="Park J.M."/>
            <person name="Kim H.J."/>
            <person name="Choi S.B."/>
            <person name="Bosland P.W."/>
            <person name="Reeves G."/>
            <person name="Jo S.H."/>
            <person name="Lee B.W."/>
            <person name="Cho H.T."/>
            <person name="Choi H.S."/>
            <person name="Lee M.S."/>
            <person name="Yu Y."/>
            <person name="Do Choi Y."/>
            <person name="Park B.S."/>
            <person name="van Deynze A."/>
            <person name="Ashrafi H."/>
            <person name="Hill T."/>
            <person name="Kim W.T."/>
            <person name="Pai H.S."/>
            <person name="Ahn H.K."/>
            <person name="Yeam I."/>
            <person name="Giovannoni J.J."/>
            <person name="Rose J.K."/>
            <person name="Sorensen I."/>
            <person name="Lee S.J."/>
            <person name="Kim R.W."/>
            <person name="Choi I.Y."/>
            <person name="Choi B.S."/>
            <person name="Lim J.S."/>
            <person name="Lee Y.H."/>
            <person name="Choi D."/>
        </authorList>
    </citation>
    <scope>NUCLEOTIDE SEQUENCE [LARGE SCALE GENOMIC DNA]</scope>
    <source>
        <strain evidence="9">cv. CM334</strain>
    </source>
</reference>